<accession>A0A9W9HWP1</accession>
<feature type="region of interest" description="Disordered" evidence="1">
    <location>
        <begin position="446"/>
        <end position="478"/>
    </location>
</feature>
<feature type="compositionally biased region" description="Polar residues" evidence="1">
    <location>
        <begin position="599"/>
        <end position="619"/>
    </location>
</feature>
<feature type="compositionally biased region" description="Low complexity" evidence="1">
    <location>
        <begin position="156"/>
        <end position="165"/>
    </location>
</feature>
<dbReference type="OrthoDB" id="4776522at2759"/>
<proteinExistence type="predicted"/>
<feature type="region of interest" description="Disordered" evidence="1">
    <location>
        <begin position="380"/>
        <end position="422"/>
    </location>
</feature>
<feature type="region of interest" description="Disordered" evidence="1">
    <location>
        <begin position="598"/>
        <end position="621"/>
    </location>
</feature>
<dbReference type="AlphaFoldDB" id="A0A9W9HWP1"/>
<evidence type="ECO:0000313" key="2">
    <source>
        <dbReference type="EMBL" id="KAJ5159609.1"/>
    </source>
</evidence>
<dbReference type="Proteomes" id="UP001149163">
    <property type="component" value="Unassembled WGS sequence"/>
</dbReference>
<comment type="caution">
    <text evidence="2">The sequence shown here is derived from an EMBL/GenBank/DDBJ whole genome shotgun (WGS) entry which is preliminary data.</text>
</comment>
<feature type="compositionally biased region" description="Basic and acidic residues" evidence="1">
    <location>
        <begin position="212"/>
        <end position="229"/>
    </location>
</feature>
<name>A0A9W9HWP1_9EURO</name>
<feature type="region of interest" description="Disordered" evidence="1">
    <location>
        <begin position="212"/>
        <end position="288"/>
    </location>
</feature>
<reference evidence="2" key="2">
    <citation type="journal article" date="2023" name="IMA Fungus">
        <title>Comparative genomic study of the Penicillium genus elucidates a diverse pangenome and 15 lateral gene transfer events.</title>
        <authorList>
            <person name="Petersen C."/>
            <person name="Sorensen T."/>
            <person name="Nielsen M.R."/>
            <person name="Sondergaard T.E."/>
            <person name="Sorensen J.L."/>
            <person name="Fitzpatrick D.A."/>
            <person name="Frisvad J.C."/>
            <person name="Nielsen K.L."/>
        </authorList>
    </citation>
    <scope>NUCLEOTIDE SEQUENCE</scope>
    <source>
        <strain evidence="2">IBT 26290</strain>
    </source>
</reference>
<sequence length="791" mass="87253">MSSPLPEQFGLRVLSLAEDDLEHAPQAEDPSGDMVSSQYFEALMFPATDDSPKHDEVVSSSSSGEESWVTASPGKPYRLEDVSPSLVEPRVLRSGGVDESTVRGVGQHCEYGMVQSSSKDDGEEESHAVAVNEDIAEHPATQPIDIPFGDGVSRWSSSSSSSSSSNDTVIHTTENEQPEEVFWMDEDIISCEEQEVFDRTMAQLMASESIEKMEDHGKGHHGDSEDRGEPAGPSSSNDIFRGHPHPLRSHLVTPADDDNDDDLPVDRTHTLSSSSDLTPRRPLPRRPHQLAPLRFPLASSSERHTCTSVDPFIRPNRPLPGQTHPLFHLHHPSEAIPSLSSAGEDLNHLSVHISSVSGEGRSFSRDHHHRLTPTAEETVVVHQENIDDSESETSRSSKMEGRIPQTTPADEAMQPGDYDTSVQDNNLEIIDGLIEYASYDLEYGTEPEVPTRGPPVACRPILPPGSPEDTREQRYTPRSGPFCTHETLLRSWALASTFKCQKCGNTARWLWTCTADTPDNSPFDSHPEPVRRDVSILAPWMQKAIAKGEYTEAQVEKLLDQKVKVLELAAQERCRATQQQAGGSTGIADAAGEAWLASATGSRARQPTDNDDSGLSTSGEAIITSPPEALSRATICRLLVCAYCYPRCIEQGWGSIDAIVNGPYIESPRIPEYLTRPISDATTLRAMNEHCRHWNWTPEFQQWWDENRFTGGHDLLPVLLTAEMMGIPQADFTQLVRHIIHRAMTYPEMGQFLNWIGPQSLSQISHIFSTDPGSLPAPQPNTVAEVSFQPL</sequence>
<feature type="compositionally biased region" description="Low complexity" evidence="1">
    <location>
        <begin position="58"/>
        <end position="69"/>
    </location>
</feature>
<feature type="region of interest" description="Disordered" evidence="1">
    <location>
        <begin position="135"/>
        <end position="182"/>
    </location>
</feature>
<keyword evidence="3" id="KW-1185">Reference proteome</keyword>
<gene>
    <name evidence="2" type="ORF">N7482_006613</name>
</gene>
<feature type="compositionally biased region" description="Basic and acidic residues" evidence="1">
    <location>
        <begin position="392"/>
        <end position="401"/>
    </location>
</feature>
<dbReference type="RefSeq" id="XP_056541167.1">
    <property type="nucleotide sequence ID" value="XM_056688738.1"/>
</dbReference>
<evidence type="ECO:0000313" key="3">
    <source>
        <dbReference type="Proteomes" id="UP001149163"/>
    </source>
</evidence>
<organism evidence="2 3">
    <name type="scientific">Penicillium canariense</name>
    <dbReference type="NCBI Taxonomy" id="189055"/>
    <lineage>
        <taxon>Eukaryota</taxon>
        <taxon>Fungi</taxon>
        <taxon>Dikarya</taxon>
        <taxon>Ascomycota</taxon>
        <taxon>Pezizomycotina</taxon>
        <taxon>Eurotiomycetes</taxon>
        <taxon>Eurotiomycetidae</taxon>
        <taxon>Eurotiales</taxon>
        <taxon>Aspergillaceae</taxon>
        <taxon>Penicillium</taxon>
    </lineage>
</organism>
<dbReference type="GeneID" id="81427914"/>
<evidence type="ECO:0000256" key="1">
    <source>
        <dbReference type="SAM" id="MobiDB-lite"/>
    </source>
</evidence>
<protein>
    <submittedName>
        <fullName evidence="2">Uncharacterized protein</fullName>
    </submittedName>
</protein>
<feature type="region of interest" description="Disordered" evidence="1">
    <location>
        <begin position="48"/>
        <end position="82"/>
    </location>
</feature>
<dbReference type="EMBL" id="JAPQKN010000004">
    <property type="protein sequence ID" value="KAJ5159609.1"/>
    <property type="molecule type" value="Genomic_DNA"/>
</dbReference>
<reference evidence="2" key="1">
    <citation type="submission" date="2022-11" db="EMBL/GenBank/DDBJ databases">
        <authorList>
            <person name="Petersen C."/>
        </authorList>
    </citation>
    <scope>NUCLEOTIDE SEQUENCE</scope>
    <source>
        <strain evidence="2">IBT 26290</strain>
    </source>
</reference>